<dbReference type="PIRSF" id="PIRSF005739">
    <property type="entry name" value="O-mtase"/>
    <property type="match status" value="1"/>
</dbReference>
<dbReference type="PANTHER" id="PTHR11746">
    <property type="entry name" value="O-METHYLTRANSFERASE"/>
    <property type="match status" value="1"/>
</dbReference>
<dbReference type="Gene3D" id="3.40.50.150">
    <property type="entry name" value="Vaccinia Virus protein VP39"/>
    <property type="match status" value="1"/>
</dbReference>
<evidence type="ECO:0000256" key="1">
    <source>
        <dbReference type="ARBA" id="ARBA00022603"/>
    </source>
</evidence>
<evidence type="ECO:0000259" key="6">
    <source>
        <dbReference type="Pfam" id="PF08100"/>
    </source>
</evidence>
<dbReference type="FunFam" id="1.10.10.10:FF:000357">
    <property type="entry name" value="Caffeic acid 3-O-methyltransferase"/>
    <property type="match status" value="1"/>
</dbReference>
<evidence type="ECO:0000313" key="7">
    <source>
        <dbReference type="EMBL" id="KAL2337117.1"/>
    </source>
</evidence>
<evidence type="ECO:0000256" key="4">
    <source>
        <dbReference type="PIRSR" id="PIRSR005739-1"/>
    </source>
</evidence>
<dbReference type="InterPro" id="IPR036388">
    <property type="entry name" value="WH-like_DNA-bd_sf"/>
</dbReference>
<keyword evidence="8" id="KW-1185">Reference proteome</keyword>
<feature type="domain" description="O-methyltransferase C-terminal" evidence="5">
    <location>
        <begin position="194"/>
        <end position="376"/>
    </location>
</feature>
<dbReference type="Pfam" id="PF08100">
    <property type="entry name" value="Dimerisation"/>
    <property type="match status" value="1"/>
</dbReference>
<dbReference type="InterPro" id="IPR029063">
    <property type="entry name" value="SAM-dependent_MTases_sf"/>
</dbReference>
<dbReference type="Pfam" id="PF00891">
    <property type="entry name" value="Methyltransf_2"/>
    <property type="match status" value="1"/>
</dbReference>
<dbReference type="InterPro" id="IPR016461">
    <property type="entry name" value="COMT-like"/>
</dbReference>
<comment type="caution">
    <text evidence="7">The sequence shown here is derived from an EMBL/GenBank/DDBJ whole genome shotgun (WGS) entry which is preliminary data.</text>
</comment>
<dbReference type="InterPro" id="IPR012967">
    <property type="entry name" value="COMT_dimerisation"/>
</dbReference>
<dbReference type="AlphaFoldDB" id="A0ABD1MMU0"/>
<sequence length="403" mass="45416">MDSNYAEENNAFIYAMNHLLGPVYTAVLKVAVELDLFEIIAKASPVGVTASDVASELPTQHPELRRRLDRMLCLLASNSFLTCSTRTNEDSQTERLYQLSPVGQYFVKDENKGSLAFLSTLISHRAYVDVLYVRYLIIWSCKIEMFINEVTPVNSFEGLYVYSVMIIGPECCVVCFVSLSFKEILCDFDKGISEKVHGMSFYEGMADPMLNNIFNKAMANLGIIEMKKILETYTGFEEISSLVDVGGGIGQNLNMIISKYPSIKGINFDLPRVIQNAPIYPGIQHFEGDMFESVPKGDAILLKAILHNWSDEKCTKILTNCYKALPENGKVIVVDFIMPEAVHFTEVNKMITGMDNLMYVVDGIERTEKEFENLCQRRSRSSIWCQNSRDSNARCQNPSDYGA</sequence>
<dbReference type="Proteomes" id="UP001603857">
    <property type="component" value="Unassembled WGS sequence"/>
</dbReference>
<proteinExistence type="predicted"/>
<evidence type="ECO:0000313" key="8">
    <source>
        <dbReference type="Proteomes" id="UP001603857"/>
    </source>
</evidence>
<dbReference type="SUPFAM" id="SSF53335">
    <property type="entry name" value="S-adenosyl-L-methionine-dependent methyltransferases"/>
    <property type="match status" value="1"/>
</dbReference>
<feature type="domain" description="O-methyltransferase dimerisation" evidence="6">
    <location>
        <begin position="16"/>
        <end position="109"/>
    </location>
</feature>
<dbReference type="EMBL" id="JBGMDY010000004">
    <property type="protein sequence ID" value="KAL2337117.1"/>
    <property type="molecule type" value="Genomic_DNA"/>
</dbReference>
<keyword evidence="2" id="KW-0808">Transferase</keyword>
<dbReference type="InterPro" id="IPR001077">
    <property type="entry name" value="COMT_C"/>
</dbReference>
<accession>A0ABD1MMU0</accession>
<keyword evidence="1" id="KW-0489">Methyltransferase</keyword>
<dbReference type="PROSITE" id="PS51683">
    <property type="entry name" value="SAM_OMT_II"/>
    <property type="match status" value="1"/>
</dbReference>
<protein>
    <submittedName>
        <fullName evidence="7">Uncharacterized protein</fullName>
    </submittedName>
</protein>
<dbReference type="InterPro" id="IPR036390">
    <property type="entry name" value="WH_DNA-bd_sf"/>
</dbReference>
<evidence type="ECO:0000256" key="3">
    <source>
        <dbReference type="ARBA" id="ARBA00022691"/>
    </source>
</evidence>
<dbReference type="Gene3D" id="1.10.10.10">
    <property type="entry name" value="Winged helix-like DNA-binding domain superfamily/Winged helix DNA-binding domain"/>
    <property type="match status" value="1"/>
</dbReference>
<gene>
    <name evidence="7" type="ORF">Fmac_011563</name>
</gene>
<evidence type="ECO:0000259" key="5">
    <source>
        <dbReference type="Pfam" id="PF00891"/>
    </source>
</evidence>
<dbReference type="SUPFAM" id="SSF46785">
    <property type="entry name" value="Winged helix' DNA-binding domain"/>
    <property type="match status" value="1"/>
</dbReference>
<evidence type="ECO:0000256" key="2">
    <source>
        <dbReference type="ARBA" id="ARBA00022679"/>
    </source>
</evidence>
<dbReference type="GO" id="GO:0032259">
    <property type="term" value="P:methylation"/>
    <property type="evidence" value="ECO:0007669"/>
    <property type="project" value="UniProtKB-KW"/>
</dbReference>
<organism evidence="7 8">
    <name type="scientific">Flemingia macrophylla</name>
    <dbReference type="NCBI Taxonomy" id="520843"/>
    <lineage>
        <taxon>Eukaryota</taxon>
        <taxon>Viridiplantae</taxon>
        <taxon>Streptophyta</taxon>
        <taxon>Embryophyta</taxon>
        <taxon>Tracheophyta</taxon>
        <taxon>Spermatophyta</taxon>
        <taxon>Magnoliopsida</taxon>
        <taxon>eudicotyledons</taxon>
        <taxon>Gunneridae</taxon>
        <taxon>Pentapetalae</taxon>
        <taxon>rosids</taxon>
        <taxon>fabids</taxon>
        <taxon>Fabales</taxon>
        <taxon>Fabaceae</taxon>
        <taxon>Papilionoideae</taxon>
        <taxon>50 kb inversion clade</taxon>
        <taxon>NPAAA clade</taxon>
        <taxon>indigoferoid/millettioid clade</taxon>
        <taxon>Phaseoleae</taxon>
        <taxon>Flemingia</taxon>
    </lineage>
</organism>
<name>A0ABD1MMU0_9FABA</name>
<feature type="active site" description="Proton acceptor" evidence="4">
    <location>
        <position position="307"/>
    </location>
</feature>
<dbReference type="GO" id="GO:0008757">
    <property type="term" value="F:S-adenosylmethionine-dependent methyltransferase activity"/>
    <property type="evidence" value="ECO:0007669"/>
    <property type="project" value="UniProtKB-ARBA"/>
</dbReference>
<reference evidence="7 8" key="1">
    <citation type="submission" date="2024-08" db="EMBL/GenBank/DDBJ databases">
        <title>Insights into the chromosomal genome structure of Flemingia macrophylla.</title>
        <authorList>
            <person name="Ding Y."/>
            <person name="Zhao Y."/>
            <person name="Bi W."/>
            <person name="Wu M."/>
            <person name="Zhao G."/>
            <person name="Gong Y."/>
            <person name="Li W."/>
            <person name="Zhang P."/>
        </authorList>
    </citation>
    <scope>NUCLEOTIDE SEQUENCE [LARGE SCALE GENOMIC DNA]</scope>
    <source>
        <strain evidence="7">DYQJB</strain>
        <tissue evidence="7">Leaf</tissue>
    </source>
</reference>
<keyword evidence="3" id="KW-0949">S-adenosyl-L-methionine</keyword>